<dbReference type="PROSITE" id="PS51440">
    <property type="entry name" value="TIM_2"/>
    <property type="match status" value="1"/>
</dbReference>
<dbReference type="InterPro" id="IPR000652">
    <property type="entry name" value="Triosephosphate_isomerase"/>
</dbReference>
<organism evidence="6 7">
    <name type="scientific">Humicola insolens</name>
    <name type="common">Soft-rot fungus</name>
    <dbReference type="NCBI Taxonomy" id="85995"/>
    <lineage>
        <taxon>Eukaryota</taxon>
        <taxon>Fungi</taxon>
        <taxon>Dikarya</taxon>
        <taxon>Ascomycota</taxon>
        <taxon>Pezizomycotina</taxon>
        <taxon>Sordariomycetes</taxon>
        <taxon>Sordariomycetidae</taxon>
        <taxon>Sordariales</taxon>
        <taxon>Chaetomiaceae</taxon>
        <taxon>Mycothermus</taxon>
    </lineage>
</organism>
<comment type="similarity">
    <text evidence="1 4">Belongs to the triosephosphate isomerase family.</text>
</comment>
<dbReference type="Gene3D" id="3.20.20.70">
    <property type="entry name" value="Aldolase class I"/>
    <property type="match status" value="1"/>
</dbReference>
<keyword evidence="4" id="KW-0324">Glycolysis</keyword>
<evidence type="ECO:0000256" key="1">
    <source>
        <dbReference type="ARBA" id="ARBA00007422"/>
    </source>
</evidence>
<gene>
    <name evidence="6" type="ORF">VTJ49DRAFT_236</name>
</gene>
<comment type="pathway">
    <text evidence="4">Carbohydrate biosynthesis; gluconeogenesis.</text>
</comment>
<evidence type="ECO:0000256" key="4">
    <source>
        <dbReference type="RuleBase" id="RU363013"/>
    </source>
</evidence>
<keyword evidence="7" id="KW-1185">Reference proteome</keyword>
<comment type="caution">
    <text evidence="6">The sequence shown here is derived from an EMBL/GenBank/DDBJ whole genome shotgun (WGS) entry which is preliminary data.</text>
</comment>
<keyword evidence="3 4" id="KW-0413">Isomerase</keyword>
<feature type="region of interest" description="Disordered" evidence="5">
    <location>
        <begin position="133"/>
        <end position="154"/>
    </location>
</feature>
<dbReference type="EMBL" id="JAZGSY010000103">
    <property type="protein sequence ID" value="KAL1840686.1"/>
    <property type="molecule type" value="Genomic_DNA"/>
</dbReference>
<evidence type="ECO:0000256" key="5">
    <source>
        <dbReference type="SAM" id="MobiDB-lite"/>
    </source>
</evidence>
<evidence type="ECO:0000256" key="3">
    <source>
        <dbReference type="ARBA" id="ARBA00023235"/>
    </source>
</evidence>
<comment type="subunit">
    <text evidence="2">Homodimer.</text>
</comment>
<reference evidence="6 7" key="1">
    <citation type="journal article" date="2024" name="Commun. Biol.">
        <title>Comparative genomic analysis of thermophilic fungi reveals convergent evolutionary adaptations and gene losses.</title>
        <authorList>
            <person name="Steindorff A.S."/>
            <person name="Aguilar-Pontes M.V."/>
            <person name="Robinson A.J."/>
            <person name="Andreopoulos B."/>
            <person name="LaButti K."/>
            <person name="Kuo A."/>
            <person name="Mondo S."/>
            <person name="Riley R."/>
            <person name="Otillar R."/>
            <person name="Haridas S."/>
            <person name="Lipzen A."/>
            <person name="Grimwood J."/>
            <person name="Schmutz J."/>
            <person name="Clum A."/>
            <person name="Reid I.D."/>
            <person name="Moisan M.C."/>
            <person name="Butler G."/>
            <person name="Nguyen T.T.M."/>
            <person name="Dewar K."/>
            <person name="Conant G."/>
            <person name="Drula E."/>
            <person name="Henrissat B."/>
            <person name="Hansel C."/>
            <person name="Singer S."/>
            <person name="Hutchinson M.I."/>
            <person name="de Vries R.P."/>
            <person name="Natvig D.O."/>
            <person name="Powell A.J."/>
            <person name="Tsang A."/>
            <person name="Grigoriev I.V."/>
        </authorList>
    </citation>
    <scope>NUCLEOTIDE SEQUENCE [LARGE SCALE GENOMIC DNA]</scope>
    <source>
        <strain evidence="6 7">CBS 620.91</strain>
    </source>
</reference>
<comment type="catalytic activity">
    <reaction evidence="4">
        <text>D-glyceraldehyde 3-phosphate = dihydroxyacetone phosphate</text>
        <dbReference type="Rhea" id="RHEA:18585"/>
        <dbReference type="ChEBI" id="CHEBI:57642"/>
        <dbReference type="ChEBI" id="CHEBI:59776"/>
        <dbReference type="EC" id="5.3.1.1"/>
    </reaction>
</comment>
<evidence type="ECO:0000313" key="7">
    <source>
        <dbReference type="Proteomes" id="UP001583172"/>
    </source>
</evidence>
<dbReference type="InterPro" id="IPR013785">
    <property type="entry name" value="Aldolase_TIM"/>
</dbReference>
<accession>A0ABR3VGX1</accession>
<sequence length="315" mass="34068">MTTPIRPKSGHRPIIGVSTKMYFTHAQTKAFTAEVLSLLSSLHGHNPLDHLDAFFLPDFLATPSIIDLVASWKGSASPSSQCPSPPGQSLLVGAQDCSHHDFGAHTGDVSPAVLRELGARLIAVGHAERRGVCPPAHAQGEAKQQQHRRGETDAEVRDKACAVAENGMWPLLCVGEVDPPGEGEDGVEQAAREVTRQVEAALERDCSAEMDEVDVVIAYEPVWAIGAPEPASPEHVIGMVRRLREGVRRRRGRARIMYGAAGLGLWERLGGEVDGLFLGRFAHQPENFVRIMCEVTGISGPREARVKDEESSETS</sequence>
<name>A0ABR3VGX1_HUMIN</name>
<dbReference type="PANTHER" id="PTHR21139">
    <property type="entry name" value="TRIOSEPHOSPHATE ISOMERASE"/>
    <property type="match status" value="1"/>
</dbReference>
<dbReference type="InterPro" id="IPR035990">
    <property type="entry name" value="TIM_sf"/>
</dbReference>
<protein>
    <recommendedName>
        <fullName evidence="4">Triosephosphate isomerase</fullName>
        <ecNumber evidence="4">5.3.1.1</ecNumber>
    </recommendedName>
</protein>
<dbReference type="Pfam" id="PF00121">
    <property type="entry name" value="TIM"/>
    <property type="match status" value="1"/>
</dbReference>
<evidence type="ECO:0000256" key="2">
    <source>
        <dbReference type="ARBA" id="ARBA00011738"/>
    </source>
</evidence>
<dbReference type="SUPFAM" id="SSF51351">
    <property type="entry name" value="Triosephosphate isomerase (TIM)"/>
    <property type="match status" value="1"/>
</dbReference>
<proteinExistence type="inferred from homology"/>
<dbReference type="PANTHER" id="PTHR21139:SF2">
    <property type="entry name" value="TRIOSEPHOSPHATE ISOMERASE"/>
    <property type="match status" value="1"/>
</dbReference>
<keyword evidence="4" id="KW-0312">Gluconeogenesis</keyword>
<dbReference type="EC" id="5.3.1.1" evidence="4"/>
<comment type="pathway">
    <text evidence="4">Carbohydrate degradation; glycolysis; D-glyceraldehyde 3-phosphate from glycerone phosphate: step 1/1.</text>
</comment>
<evidence type="ECO:0000313" key="6">
    <source>
        <dbReference type="EMBL" id="KAL1840686.1"/>
    </source>
</evidence>
<dbReference type="Proteomes" id="UP001583172">
    <property type="component" value="Unassembled WGS sequence"/>
</dbReference>
<dbReference type="CDD" id="cd00311">
    <property type="entry name" value="TIM"/>
    <property type="match status" value="1"/>
</dbReference>